<organism evidence="2 3">
    <name type="scientific">Acinetobacter bereziniae</name>
    <name type="common">Acinetobacter genomosp. 10</name>
    <dbReference type="NCBI Taxonomy" id="106648"/>
    <lineage>
        <taxon>Bacteria</taxon>
        <taxon>Pseudomonadati</taxon>
        <taxon>Pseudomonadota</taxon>
        <taxon>Gammaproteobacteria</taxon>
        <taxon>Moraxellales</taxon>
        <taxon>Moraxellaceae</taxon>
        <taxon>Acinetobacter</taxon>
    </lineage>
</organism>
<protein>
    <recommendedName>
        <fullName evidence="4">DUF3142 domain-containing protein</fullName>
    </recommendedName>
</protein>
<evidence type="ECO:0000256" key="1">
    <source>
        <dbReference type="SAM" id="SignalP"/>
    </source>
</evidence>
<dbReference type="Proteomes" id="UP000490535">
    <property type="component" value="Unassembled WGS sequence"/>
</dbReference>
<evidence type="ECO:0000313" key="3">
    <source>
        <dbReference type="Proteomes" id="UP000490535"/>
    </source>
</evidence>
<dbReference type="AlphaFoldDB" id="A0A833PFX4"/>
<keyword evidence="1" id="KW-0732">Signal</keyword>
<evidence type="ECO:0000313" key="2">
    <source>
        <dbReference type="EMBL" id="KAF1026586.1"/>
    </source>
</evidence>
<dbReference type="InterPro" id="IPR021488">
    <property type="entry name" value="DUF3142"/>
</dbReference>
<accession>A0A833PFX4</accession>
<dbReference type="SUPFAM" id="SSF51445">
    <property type="entry name" value="(Trans)glycosidases"/>
    <property type="match status" value="1"/>
</dbReference>
<name>A0A833PFX4_ACIBZ</name>
<gene>
    <name evidence="2" type="ORF">GAK29_01205</name>
</gene>
<reference evidence="3" key="1">
    <citation type="journal article" date="2020" name="MBio">
        <title>Horizontal gene transfer to a defensive symbiont with a reduced genome amongst a multipartite beetle microbiome.</title>
        <authorList>
            <person name="Waterworth S.C."/>
            <person name="Florez L.V."/>
            <person name="Rees E.R."/>
            <person name="Hertweck C."/>
            <person name="Kaltenpoth M."/>
            <person name="Kwan J.C."/>
        </authorList>
    </citation>
    <scope>NUCLEOTIDE SEQUENCE [LARGE SCALE GENOMIC DNA]</scope>
</reference>
<proteinExistence type="predicted"/>
<comment type="caution">
    <text evidence="2">The sequence shown here is derived from an EMBL/GenBank/DDBJ whole genome shotgun (WGS) entry which is preliminary data.</text>
</comment>
<evidence type="ECO:0008006" key="4">
    <source>
        <dbReference type="Google" id="ProtNLM"/>
    </source>
</evidence>
<dbReference type="Gene3D" id="3.20.20.80">
    <property type="entry name" value="Glycosidases"/>
    <property type="match status" value="1"/>
</dbReference>
<dbReference type="InterPro" id="IPR017853">
    <property type="entry name" value="GH"/>
</dbReference>
<sequence length="249" mass="28918">MLKQIFSTLLTIQCCLGLMACQPSQSATASDQVNANDYNAFWIWGNIKSAPYLSKAKEIYILQGEVRLEKNSNQSILIQQGISVVKIPHQKVWLVFRNHHLNWQSTEIEKILQRVRQWESAGNHVQGIQIDFDAPTKNLKTYGLFLQQLRKQLPQHYQLSITSLMDWANLRDPDTLRLFRENIDEMVIQTYQGSTTIPNYQTYLSKASTLKLPYKIGLVQHGQWDQQLKFDTDPNFKGYVVFLLRQNKS</sequence>
<feature type="signal peptide" evidence="1">
    <location>
        <begin position="1"/>
        <end position="29"/>
    </location>
</feature>
<dbReference type="PROSITE" id="PS51257">
    <property type="entry name" value="PROKAR_LIPOPROTEIN"/>
    <property type="match status" value="1"/>
</dbReference>
<feature type="chain" id="PRO_5032653476" description="DUF3142 domain-containing protein" evidence="1">
    <location>
        <begin position="30"/>
        <end position="249"/>
    </location>
</feature>
<dbReference type="EMBL" id="WNDP01000021">
    <property type="protein sequence ID" value="KAF1026586.1"/>
    <property type="molecule type" value="Genomic_DNA"/>
</dbReference>
<dbReference type="Pfam" id="PF11340">
    <property type="entry name" value="DUF3142"/>
    <property type="match status" value="1"/>
</dbReference>